<dbReference type="InterPro" id="IPR007749">
    <property type="entry name" value="DUF677"/>
</dbReference>
<evidence type="ECO:0000313" key="8">
    <source>
        <dbReference type="EMBL" id="WOL13982.1"/>
    </source>
</evidence>
<organism evidence="8 9">
    <name type="scientific">Canna indica</name>
    <name type="common">Indian-shot</name>
    <dbReference type="NCBI Taxonomy" id="4628"/>
    <lineage>
        <taxon>Eukaryota</taxon>
        <taxon>Viridiplantae</taxon>
        <taxon>Streptophyta</taxon>
        <taxon>Embryophyta</taxon>
        <taxon>Tracheophyta</taxon>
        <taxon>Spermatophyta</taxon>
        <taxon>Magnoliopsida</taxon>
        <taxon>Liliopsida</taxon>
        <taxon>Zingiberales</taxon>
        <taxon>Cannaceae</taxon>
        <taxon>Canna</taxon>
    </lineage>
</organism>
<evidence type="ECO:0000256" key="1">
    <source>
        <dbReference type="ARBA" id="ARBA00004370"/>
    </source>
</evidence>
<sequence length="557" mass="61512">MGKYTSTEEYIILCYDALQVLRELIHHYKGDFLEELPGLVDFTVLLNLGGKQKAIIQDLAKFEFKRTSLASAVYIHPDLYDTADMAPADRLRQCTEDPTQVRTGAGQMKFVQNNQISISFASAGNFFPSSLPLMRCFSTRKGAATASVLPRLPLSRSVAVPVDTGSSEEPEEGGGINGERWRGRTDRSPPSDCSVATASTAASPASSTINLSRVYLDAVTTSSYKEIWSEIHRDHGDDEEEDDTRNPVPPSPARLVARVLQPDRESIEEALRGAPQSHLTRLVSDYFESSEHTSHFCLSLSGAVSRARSLYAPIGDLIELLDPAADGIRARLTNAQCDWAFERLLEFDQLGNPIPAPSGGDSCSFQGMRGCFTELKQQLDLHLLKASRRYRQLRRTTRGAAACLIVSTVGIAVTVVVLATHGLVLMAGPVLVFFLGSCRPRRDLLGGSRRKLKDYMSQLDAASRGAFVLDNDLDTIERLVARLHATVESDRVLVQLGLESGRGQQHPIEEVVRQFGKNYCSFLHQLEDLEEHICLFFTAVNRARSLLLRQIQQPPPP</sequence>
<feature type="transmembrane region" description="Helical" evidence="7">
    <location>
        <begin position="399"/>
        <end position="417"/>
    </location>
</feature>
<reference evidence="8 9" key="1">
    <citation type="submission" date="2023-10" db="EMBL/GenBank/DDBJ databases">
        <title>Chromosome-scale genome assembly provides insights into flower coloration mechanisms of Canna indica.</title>
        <authorList>
            <person name="Li C."/>
        </authorList>
    </citation>
    <scope>NUCLEOTIDE SEQUENCE [LARGE SCALE GENOMIC DNA]</scope>
    <source>
        <tissue evidence="8">Flower</tissue>
    </source>
</reference>
<comment type="similarity">
    <text evidence="2">Belongs to the UPF0496 family.</text>
</comment>
<evidence type="ECO:0000256" key="6">
    <source>
        <dbReference type="SAM" id="MobiDB-lite"/>
    </source>
</evidence>
<dbReference type="GO" id="GO:0016020">
    <property type="term" value="C:membrane"/>
    <property type="evidence" value="ECO:0007669"/>
    <property type="project" value="UniProtKB-SubCell"/>
</dbReference>
<keyword evidence="3 7" id="KW-0812">Transmembrane</keyword>
<evidence type="ECO:0000313" key="9">
    <source>
        <dbReference type="Proteomes" id="UP001327560"/>
    </source>
</evidence>
<evidence type="ECO:0000256" key="4">
    <source>
        <dbReference type="ARBA" id="ARBA00022989"/>
    </source>
</evidence>
<name>A0AAQ3KYH8_9LILI</name>
<dbReference type="PANTHER" id="PTHR31113:SF5">
    <property type="entry name" value="OS04G0405700 PROTEIN"/>
    <property type="match status" value="1"/>
</dbReference>
<dbReference type="Proteomes" id="UP001327560">
    <property type="component" value="Chromosome 7"/>
</dbReference>
<keyword evidence="5 7" id="KW-0472">Membrane</keyword>
<evidence type="ECO:0000256" key="7">
    <source>
        <dbReference type="SAM" id="Phobius"/>
    </source>
</evidence>
<dbReference type="AlphaFoldDB" id="A0AAQ3KYH8"/>
<feature type="region of interest" description="Disordered" evidence="6">
    <location>
        <begin position="160"/>
        <end position="202"/>
    </location>
</feature>
<keyword evidence="4 7" id="KW-1133">Transmembrane helix</keyword>
<gene>
    <name evidence="8" type="ORF">Cni_G22762</name>
</gene>
<evidence type="ECO:0000256" key="2">
    <source>
        <dbReference type="ARBA" id="ARBA00009074"/>
    </source>
</evidence>
<dbReference type="Pfam" id="PF05055">
    <property type="entry name" value="DUF677"/>
    <property type="match status" value="1"/>
</dbReference>
<evidence type="ECO:0000256" key="3">
    <source>
        <dbReference type="ARBA" id="ARBA00022692"/>
    </source>
</evidence>
<proteinExistence type="inferred from homology"/>
<accession>A0AAQ3KYH8</accession>
<protein>
    <submittedName>
        <fullName evidence="8">UPF0496 protein</fullName>
    </submittedName>
</protein>
<keyword evidence="9" id="KW-1185">Reference proteome</keyword>
<comment type="subcellular location">
    <subcellularLocation>
        <location evidence="1">Membrane</location>
    </subcellularLocation>
</comment>
<feature type="compositionally biased region" description="Basic and acidic residues" evidence="6">
    <location>
        <begin position="179"/>
        <end position="189"/>
    </location>
</feature>
<dbReference type="PANTHER" id="PTHR31113">
    <property type="entry name" value="UPF0496 PROTEIN 3-RELATED"/>
    <property type="match status" value="1"/>
</dbReference>
<dbReference type="EMBL" id="CP136896">
    <property type="protein sequence ID" value="WOL13982.1"/>
    <property type="molecule type" value="Genomic_DNA"/>
</dbReference>
<evidence type="ECO:0000256" key="5">
    <source>
        <dbReference type="ARBA" id="ARBA00023136"/>
    </source>
</evidence>